<keyword evidence="3" id="KW-1185">Reference proteome</keyword>
<comment type="caution">
    <text evidence="2">The sequence shown here is derived from an EMBL/GenBank/DDBJ whole genome shotgun (WGS) entry which is preliminary data.</text>
</comment>
<dbReference type="AlphaFoldDB" id="A0A371EGL2"/>
<dbReference type="PANTHER" id="PTHR35046:SF9">
    <property type="entry name" value="RNA-DIRECTED DNA POLYMERASE"/>
    <property type="match status" value="1"/>
</dbReference>
<dbReference type="PANTHER" id="PTHR35046">
    <property type="entry name" value="ZINC KNUCKLE (CCHC-TYPE) FAMILY PROTEIN"/>
    <property type="match status" value="1"/>
</dbReference>
<gene>
    <name evidence="2" type="ORF">CR513_56187</name>
</gene>
<proteinExistence type="predicted"/>
<dbReference type="Proteomes" id="UP000257109">
    <property type="component" value="Unassembled WGS sequence"/>
</dbReference>
<reference evidence="2" key="1">
    <citation type="submission" date="2018-05" db="EMBL/GenBank/DDBJ databases">
        <title>Draft genome of Mucuna pruriens seed.</title>
        <authorList>
            <person name="Nnadi N.E."/>
            <person name="Vos R."/>
            <person name="Hasami M.H."/>
            <person name="Devisetty U.K."/>
            <person name="Aguiy J.C."/>
        </authorList>
    </citation>
    <scope>NUCLEOTIDE SEQUENCE [LARGE SCALE GENOMIC DNA]</scope>
    <source>
        <strain evidence="2">JCA_2017</strain>
    </source>
</reference>
<evidence type="ECO:0000313" key="3">
    <source>
        <dbReference type="Proteomes" id="UP000257109"/>
    </source>
</evidence>
<feature type="region of interest" description="Disordered" evidence="1">
    <location>
        <begin position="78"/>
        <end position="113"/>
    </location>
</feature>
<feature type="compositionally biased region" description="Basic residues" evidence="1">
    <location>
        <begin position="88"/>
        <end position="101"/>
    </location>
</feature>
<sequence length="113" mass="13835">MRKRFVPSSYVRDLYNKLQRLYEGSKSVEEESEEATMVRLFHWLNREIQDMVELHNYSTLRELVRHAIKVEMQLRRSTFRRSTASSSRWRKRRDKEKKKVRSNMSPKKVTKPF</sequence>
<dbReference type="EMBL" id="QJKJ01014024">
    <property type="protein sequence ID" value="RDX65183.1"/>
    <property type="molecule type" value="Genomic_DNA"/>
</dbReference>
<name>A0A371EGL2_MUCPR</name>
<accession>A0A371EGL2</accession>
<evidence type="ECO:0000256" key="1">
    <source>
        <dbReference type="SAM" id="MobiDB-lite"/>
    </source>
</evidence>
<evidence type="ECO:0000313" key="2">
    <source>
        <dbReference type="EMBL" id="RDX65183.1"/>
    </source>
</evidence>
<dbReference type="OrthoDB" id="1731207at2759"/>
<organism evidence="2 3">
    <name type="scientific">Mucuna pruriens</name>
    <name type="common">Velvet bean</name>
    <name type="synonym">Dolichos pruriens</name>
    <dbReference type="NCBI Taxonomy" id="157652"/>
    <lineage>
        <taxon>Eukaryota</taxon>
        <taxon>Viridiplantae</taxon>
        <taxon>Streptophyta</taxon>
        <taxon>Embryophyta</taxon>
        <taxon>Tracheophyta</taxon>
        <taxon>Spermatophyta</taxon>
        <taxon>Magnoliopsida</taxon>
        <taxon>eudicotyledons</taxon>
        <taxon>Gunneridae</taxon>
        <taxon>Pentapetalae</taxon>
        <taxon>rosids</taxon>
        <taxon>fabids</taxon>
        <taxon>Fabales</taxon>
        <taxon>Fabaceae</taxon>
        <taxon>Papilionoideae</taxon>
        <taxon>50 kb inversion clade</taxon>
        <taxon>NPAAA clade</taxon>
        <taxon>indigoferoid/millettioid clade</taxon>
        <taxon>Phaseoleae</taxon>
        <taxon>Mucuna</taxon>
    </lineage>
</organism>
<feature type="non-terminal residue" evidence="2">
    <location>
        <position position="1"/>
    </location>
</feature>
<protein>
    <submittedName>
        <fullName evidence="2">Uncharacterized protein</fullName>
    </submittedName>
</protein>